<name>A0A953I215_9BACT</name>
<evidence type="ECO:0000313" key="1">
    <source>
        <dbReference type="EMBL" id="MBY5959837.1"/>
    </source>
</evidence>
<accession>A0A953I215</accession>
<dbReference type="RefSeq" id="WP_222581374.1">
    <property type="nucleotide sequence ID" value="NZ_JAHVHU010000018.1"/>
</dbReference>
<organism evidence="1 2">
    <name type="scientific">Membranihabitans marinus</name>
    <dbReference type="NCBI Taxonomy" id="1227546"/>
    <lineage>
        <taxon>Bacteria</taxon>
        <taxon>Pseudomonadati</taxon>
        <taxon>Bacteroidota</taxon>
        <taxon>Saprospiria</taxon>
        <taxon>Saprospirales</taxon>
        <taxon>Saprospiraceae</taxon>
        <taxon>Membranihabitans</taxon>
    </lineage>
</organism>
<gene>
    <name evidence="1" type="ORF">KUV50_16910</name>
</gene>
<protein>
    <submittedName>
        <fullName evidence="1">6-bladed beta-propeller</fullName>
    </submittedName>
</protein>
<dbReference type="Pfam" id="PF17170">
    <property type="entry name" value="DUF5128"/>
    <property type="match status" value="1"/>
</dbReference>
<sequence length="210" mass="24248">MISIDPKDAAVILAPDLYKNLHFIPLETNIDALVDGWHKTKLFDDYIGVLNEYPNKKFMLFDREGKYLWHKDSGEKEPGSIFATGDFTILDDKIYFPDHRNKSIHIYDVRGKYLKTVFINNSYSGMLGVGDYIVFSAKNTPSKYNEANQNVVFYDKDLQKILNFGSVPKHLETNNLYDIIYRSYNDGEILYHQVLTATIHRIGCQGVISY</sequence>
<dbReference type="Proteomes" id="UP000753961">
    <property type="component" value="Unassembled WGS sequence"/>
</dbReference>
<proteinExistence type="predicted"/>
<comment type="caution">
    <text evidence="1">The sequence shown here is derived from an EMBL/GenBank/DDBJ whole genome shotgun (WGS) entry which is preliminary data.</text>
</comment>
<dbReference type="AlphaFoldDB" id="A0A953I215"/>
<reference evidence="1" key="1">
    <citation type="submission" date="2021-06" db="EMBL/GenBank/DDBJ databases">
        <title>44 bacteria genomes isolated from Dapeng, Shenzhen.</title>
        <authorList>
            <person name="Zheng W."/>
            <person name="Yu S."/>
            <person name="Huang Y."/>
        </authorList>
    </citation>
    <scope>NUCLEOTIDE SEQUENCE</scope>
    <source>
        <strain evidence="1">DP5N28-2</strain>
    </source>
</reference>
<keyword evidence="2" id="KW-1185">Reference proteome</keyword>
<dbReference type="SUPFAM" id="SSF63825">
    <property type="entry name" value="YWTD domain"/>
    <property type="match status" value="1"/>
</dbReference>
<dbReference type="EMBL" id="JAHVHU010000018">
    <property type="protein sequence ID" value="MBY5959837.1"/>
    <property type="molecule type" value="Genomic_DNA"/>
</dbReference>
<evidence type="ECO:0000313" key="2">
    <source>
        <dbReference type="Proteomes" id="UP000753961"/>
    </source>
</evidence>